<keyword evidence="3 5" id="KW-1133">Transmembrane helix</keyword>
<dbReference type="PROSITE" id="PS50262">
    <property type="entry name" value="G_PROTEIN_RECEP_F1_2"/>
    <property type="match status" value="1"/>
</dbReference>
<evidence type="ECO:0000256" key="3">
    <source>
        <dbReference type="ARBA" id="ARBA00022989"/>
    </source>
</evidence>
<evidence type="ECO:0000256" key="4">
    <source>
        <dbReference type="ARBA" id="ARBA00023136"/>
    </source>
</evidence>
<proteinExistence type="predicted"/>
<keyword evidence="2 5" id="KW-0812">Transmembrane</keyword>
<reference evidence="7 8" key="1">
    <citation type="submission" date="2024-01" db="EMBL/GenBank/DDBJ databases">
        <title>The genome of the rayed Mediterranean limpet Patella caerulea (Linnaeus, 1758).</title>
        <authorList>
            <person name="Anh-Thu Weber A."/>
            <person name="Halstead-Nussloch G."/>
        </authorList>
    </citation>
    <scope>NUCLEOTIDE SEQUENCE [LARGE SCALE GENOMIC DNA]</scope>
    <source>
        <strain evidence="7">AATW-2023a</strain>
        <tissue evidence="7">Whole specimen</tissue>
    </source>
</reference>
<feature type="transmembrane region" description="Helical" evidence="5">
    <location>
        <begin position="113"/>
        <end position="138"/>
    </location>
</feature>
<dbReference type="PANTHER" id="PTHR46641:SF25">
    <property type="entry name" value="CNMAMIDE RECEPTOR-RELATED"/>
    <property type="match status" value="1"/>
</dbReference>
<dbReference type="InterPro" id="IPR052954">
    <property type="entry name" value="GPCR-Ligand_Int"/>
</dbReference>
<sequence>MENSTEPMPNVFLRYPSIAALIDTFAPGASMAERVIPPIWYLIGFVGNPMSAAIWFGKRMRRNNSSAIYLGALSISDFIFLVLHLIATLHLAWGYKTYNTKNGCEVFHFFYYVPQYLSTLLVLGFTVERYIAVVHPFLKEKWCTVRRASFLVGILTLFSVVIASAQTYIWFYYSLTDSCNIRPEAQVGGNGSFWNVWTWITDLLIFGVVPLIVLIFNVLVLREIYKLSNNGVIARQSGGTNSTTASTVTLLAVSFYLIVTQIASTILNCMQYVFTYGSIHLTDEEVREDPEWSSMFTFMTIRKIIDTICLSHYACYVFIYAFTGKHFRKEILYILTCYGRSSWLDKICSKTHRGERYSMVTGNGNPVSETCTATFTTNI</sequence>
<keyword evidence="8" id="KW-1185">Reference proteome</keyword>
<evidence type="ECO:0000256" key="1">
    <source>
        <dbReference type="ARBA" id="ARBA00004370"/>
    </source>
</evidence>
<evidence type="ECO:0000256" key="5">
    <source>
        <dbReference type="SAM" id="Phobius"/>
    </source>
</evidence>
<dbReference type="Proteomes" id="UP001347796">
    <property type="component" value="Unassembled WGS sequence"/>
</dbReference>
<dbReference type="GO" id="GO:0016020">
    <property type="term" value="C:membrane"/>
    <property type="evidence" value="ECO:0007669"/>
    <property type="project" value="UniProtKB-SubCell"/>
</dbReference>
<dbReference type="InterPro" id="IPR000276">
    <property type="entry name" value="GPCR_Rhodpsn"/>
</dbReference>
<feature type="domain" description="G-protein coupled receptors family 1 profile" evidence="6">
    <location>
        <begin position="47"/>
        <end position="320"/>
    </location>
</feature>
<keyword evidence="4 5" id="KW-0472">Membrane</keyword>
<dbReference type="PROSITE" id="PS00237">
    <property type="entry name" value="G_PROTEIN_RECEP_F1_1"/>
    <property type="match status" value="1"/>
</dbReference>
<dbReference type="GO" id="GO:0004930">
    <property type="term" value="F:G protein-coupled receptor activity"/>
    <property type="evidence" value="ECO:0007669"/>
    <property type="project" value="InterPro"/>
</dbReference>
<dbReference type="SUPFAM" id="SSF81321">
    <property type="entry name" value="Family A G protein-coupled receptor-like"/>
    <property type="match status" value="1"/>
</dbReference>
<evidence type="ECO:0000256" key="2">
    <source>
        <dbReference type="ARBA" id="ARBA00022692"/>
    </source>
</evidence>
<accession>A0AAN8JK06</accession>
<comment type="subcellular location">
    <subcellularLocation>
        <location evidence="1">Membrane</location>
    </subcellularLocation>
</comment>
<evidence type="ECO:0000313" key="7">
    <source>
        <dbReference type="EMBL" id="KAK6179087.1"/>
    </source>
</evidence>
<feature type="transmembrane region" description="Helical" evidence="5">
    <location>
        <begin position="196"/>
        <end position="221"/>
    </location>
</feature>
<feature type="transmembrane region" description="Helical" evidence="5">
    <location>
        <begin position="242"/>
        <end position="263"/>
    </location>
</feature>
<feature type="transmembrane region" description="Helical" evidence="5">
    <location>
        <begin position="150"/>
        <end position="173"/>
    </location>
</feature>
<comment type="caution">
    <text evidence="7">The sequence shown here is derived from an EMBL/GenBank/DDBJ whole genome shotgun (WGS) entry which is preliminary data.</text>
</comment>
<dbReference type="EMBL" id="JAZGQO010000008">
    <property type="protein sequence ID" value="KAK6179087.1"/>
    <property type="molecule type" value="Genomic_DNA"/>
</dbReference>
<name>A0AAN8JK06_PATCE</name>
<dbReference type="InterPro" id="IPR017452">
    <property type="entry name" value="GPCR_Rhodpsn_7TM"/>
</dbReference>
<dbReference type="PANTHER" id="PTHR46641">
    <property type="entry name" value="FMRFAMIDE RECEPTOR-RELATED"/>
    <property type="match status" value="1"/>
</dbReference>
<dbReference type="Gene3D" id="1.20.1070.10">
    <property type="entry name" value="Rhodopsin 7-helix transmembrane proteins"/>
    <property type="match status" value="1"/>
</dbReference>
<protein>
    <recommendedName>
        <fullName evidence="6">G-protein coupled receptors family 1 profile domain-containing protein</fullName>
    </recommendedName>
</protein>
<dbReference type="Pfam" id="PF00001">
    <property type="entry name" value="7tm_1"/>
    <property type="match status" value="1"/>
</dbReference>
<gene>
    <name evidence="7" type="ORF">SNE40_011523</name>
</gene>
<evidence type="ECO:0000313" key="8">
    <source>
        <dbReference type="Proteomes" id="UP001347796"/>
    </source>
</evidence>
<organism evidence="7 8">
    <name type="scientific">Patella caerulea</name>
    <name type="common">Rayed Mediterranean limpet</name>
    <dbReference type="NCBI Taxonomy" id="87958"/>
    <lineage>
        <taxon>Eukaryota</taxon>
        <taxon>Metazoa</taxon>
        <taxon>Spiralia</taxon>
        <taxon>Lophotrochozoa</taxon>
        <taxon>Mollusca</taxon>
        <taxon>Gastropoda</taxon>
        <taxon>Patellogastropoda</taxon>
        <taxon>Patelloidea</taxon>
        <taxon>Patellidae</taxon>
        <taxon>Patella</taxon>
    </lineage>
</organism>
<feature type="transmembrane region" description="Helical" evidence="5">
    <location>
        <begin position="38"/>
        <end position="56"/>
    </location>
</feature>
<dbReference type="AlphaFoldDB" id="A0AAN8JK06"/>
<feature type="transmembrane region" description="Helical" evidence="5">
    <location>
        <begin position="304"/>
        <end position="323"/>
    </location>
</feature>
<evidence type="ECO:0000259" key="6">
    <source>
        <dbReference type="PROSITE" id="PS50262"/>
    </source>
</evidence>
<feature type="transmembrane region" description="Helical" evidence="5">
    <location>
        <begin position="68"/>
        <end position="93"/>
    </location>
</feature>